<reference evidence="3" key="1">
    <citation type="submission" date="2019-07" db="EMBL/GenBank/DDBJ databases">
        <title>Bacillus alkalisoli sp. nov. isolated from saline soil.</title>
        <authorList>
            <person name="Sun J.-Q."/>
            <person name="Xu L."/>
        </authorList>
    </citation>
    <scope>NUCLEOTIDE SEQUENCE [LARGE SCALE GENOMIC DNA]</scope>
    <source>
        <strain evidence="3">M4U3P1</strain>
    </source>
</reference>
<evidence type="ECO:0000313" key="2">
    <source>
        <dbReference type="EMBL" id="QKS71736.1"/>
    </source>
</evidence>
<dbReference type="KEGG" id="psua:FLK61_33930"/>
<accession>A0A859FHS6</accession>
<protein>
    <submittedName>
        <fullName evidence="2">Uncharacterized protein</fullName>
    </submittedName>
</protein>
<dbReference type="RefSeq" id="WP_176009714.1">
    <property type="nucleotide sequence ID" value="NZ_CP041372.2"/>
</dbReference>
<keyword evidence="3" id="KW-1185">Reference proteome</keyword>
<dbReference type="KEGG" id="psua:FLK61_34225"/>
<name>A0A859FHS6_9BACI</name>
<sequence>MTLQVGDWALVEGLGMVRVLNIYPSIAEKSLHVTGEKEVFKSTHIANVHAPNIGCDVNVDYGDLKPIKKNSELIQVGNFYHHPTKGKVKVVRVVADVDVLSDGTFWSVDADSLKPIEEGE</sequence>
<dbReference type="EMBL" id="CP041372">
    <property type="protein sequence ID" value="QKS71736.1"/>
    <property type="molecule type" value="Genomic_DNA"/>
</dbReference>
<dbReference type="Proteomes" id="UP000318138">
    <property type="component" value="Chromosome"/>
</dbReference>
<proteinExistence type="predicted"/>
<dbReference type="EMBL" id="CP041372">
    <property type="protein sequence ID" value="QKS71682.1"/>
    <property type="molecule type" value="Genomic_DNA"/>
</dbReference>
<evidence type="ECO:0000313" key="3">
    <source>
        <dbReference type="Proteomes" id="UP000318138"/>
    </source>
</evidence>
<gene>
    <name evidence="1" type="ORF">FLK61_33930</name>
    <name evidence="2" type="ORF">FLK61_34225</name>
</gene>
<reference evidence="2" key="2">
    <citation type="submission" date="2020-05" db="EMBL/GenBank/DDBJ databases">
        <title>Bacillus alkalisoli sp. nov. isolated from saline soil.</title>
        <authorList>
            <person name="Sun J.-Q."/>
            <person name="Xu L."/>
        </authorList>
    </citation>
    <scope>NUCLEOTIDE SEQUENCE</scope>
    <source>
        <strain evidence="2 3">M4U3P1</strain>
    </source>
</reference>
<evidence type="ECO:0000313" key="1">
    <source>
        <dbReference type="EMBL" id="QKS71682.1"/>
    </source>
</evidence>
<organism evidence="2 3">
    <name type="scientific">Paenalkalicoccus suaedae</name>
    <dbReference type="NCBI Taxonomy" id="2592382"/>
    <lineage>
        <taxon>Bacteria</taxon>
        <taxon>Bacillati</taxon>
        <taxon>Bacillota</taxon>
        <taxon>Bacilli</taxon>
        <taxon>Bacillales</taxon>
        <taxon>Bacillaceae</taxon>
        <taxon>Paenalkalicoccus</taxon>
    </lineage>
</organism>
<dbReference type="AlphaFoldDB" id="A0A859FHS6"/>